<keyword evidence="1" id="KW-0812">Transmembrane</keyword>
<gene>
    <name evidence="2" type="ORF">QQ002_02315</name>
    <name evidence="3" type="ORF">QQX10_02455</name>
</gene>
<dbReference type="AlphaFoldDB" id="A0AAW7M554"/>
<sequence length="51" mass="5331">MTTIETTTQPAAAKKELPFWAVPAVLATLMLSSGGFLLLLAQSLKILSSIG</sequence>
<dbReference type="EMBL" id="JAUHQB010000001">
    <property type="protein sequence ID" value="MDN4482370.1"/>
    <property type="molecule type" value="Genomic_DNA"/>
</dbReference>
<evidence type="ECO:0000313" key="4">
    <source>
        <dbReference type="Proteomes" id="UP001172737"/>
    </source>
</evidence>
<proteinExistence type="predicted"/>
<evidence type="ECO:0000313" key="3">
    <source>
        <dbReference type="EMBL" id="MDN4487021.1"/>
    </source>
</evidence>
<keyword evidence="4" id="KW-1185">Reference proteome</keyword>
<dbReference type="Proteomes" id="UP001172737">
    <property type="component" value="Unassembled WGS sequence"/>
</dbReference>
<dbReference type="Proteomes" id="UP001172756">
    <property type="component" value="Unassembled WGS sequence"/>
</dbReference>
<reference evidence="2 5" key="2">
    <citation type="submission" date="2023-06" db="EMBL/GenBank/DDBJ databases">
        <title>SYSU T0a273.</title>
        <authorList>
            <person name="Gao L."/>
            <person name="Fang B.-Z."/>
            <person name="Li W.-J."/>
        </authorList>
    </citation>
    <scope>NUCLEOTIDE SEQUENCE [LARGE SCALE GENOMIC DNA]</scope>
    <source>
        <strain evidence="2 5">SYSU T0a273</strain>
    </source>
</reference>
<protein>
    <submittedName>
        <fullName evidence="3">Uncharacterized protein</fullName>
    </submittedName>
</protein>
<organism evidence="3 4">
    <name type="scientific">Demequina lignilytica</name>
    <dbReference type="NCBI Taxonomy" id="3051663"/>
    <lineage>
        <taxon>Bacteria</taxon>
        <taxon>Bacillati</taxon>
        <taxon>Actinomycetota</taxon>
        <taxon>Actinomycetes</taxon>
        <taxon>Micrococcales</taxon>
        <taxon>Demequinaceae</taxon>
        <taxon>Demequina</taxon>
    </lineage>
</organism>
<evidence type="ECO:0000313" key="2">
    <source>
        <dbReference type="EMBL" id="MDN4482370.1"/>
    </source>
</evidence>
<evidence type="ECO:0000256" key="1">
    <source>
        <dbReference type="SAM" id="Phobius"/>
    </source>
</evidence>
<reference evidence="3" key="1">
    <citation type="submission" date="2023-06" db="EMBL/GenBank/DDBJ databases">
        <title>Sysu t00039.</title>
        <authorList>
            <person name="Gao L."/>
            <person name="Fang B.-Z."/>
            <person name="Li W.-J."/>
        </authorList>
    </citation>
    <scope>NUCLEOTIDE SEQUENCE</scope>
    <source>
        <strain evidence="3">SYSU T00039</strain>
    </source>
</reference>
<evidence type="ECO:0000313" key="5">
    <source>
        <dbReference type="Proteomes" id="UP001172756"/>
    </source>
</evidence>
<keyword evidence="1" id="KW-1133">Transmembrane helix</keyword>
<dbReference type="RefSeq" id="WP_301120327.1">
    <property type="nucleotide sequence ID" value="NZ_JAUHPX010000001.1"/>
</dbReference>
<keyword evidence="1" id="KW-0472">Membrane</keyword>
<comment type="caution">
    <text evidence="3">The sequence shown here is derived from an EMBL/GenBank/DDBJ whole genome shotgun (WGS) entry which is preliminary data.</text>
</comment>
<feature type="transmembrane region" description="Helical" evidence="1">
    <location>
        <begin position="20"/>
        <end position="41"/>
    </location>
</feature>
<dbReference type="EMBL" id="JAUHPX010000001">
    <property type="protein sequence ID" value="MDN4487021.1"/>
    <property type="molecule type" value="Genomic_DNA"/>
</dbReference>
<accession>A0AAW7M554</accession>
<name>A0AAW7M554_9MICO</name>